<evidence type="ECO:0000256" key="1">
    <source>
        <dbReference type="SAM" id="MobiDB-lite"/>
    </source>
</evidence>
<proteinExistence type="predicted"/>
<dbReference type="EMBL" id="CM032188">
    <property type="protein sequence ID" value="KAG7088725.1"/>
    <property type="molecule type" value="Genomic_DNA"/>
</dbReference>
<dbReference type="AlphaFoldDB" id="A0A9P7RS70"/>
<feature type="region of interest" description="Disordered" evidence="1">
    <location>
        <begin position="75"/>
        <end position="95"/>
    </location>
</feature>
<dbReference type="RefSeq" id="XP_043005196.1">
    <property type="nucleotide sequence ID" value="XM_043157828.1"/>
</dbReference>
<dbReference type="KEGG" id="more:E1B28_012693"/>
<evidence type="ECO:0000313" key="4">
    <source>
        <dbReference type="Proteomes" id="UP001049176"/>
    </source>
</evidence>
<gene>
    <name evidence="3" type="ORF">E1B28_012693</name>
</gene>
<evidence type="ECO:0000256" key="2">
    <source>
        <dbReference type="SAM" id="Phobius"/>
    </source>
</evidence>
<dbReference type="GeneID" id="66081768"/>
<reference evidence="3" key="1">
    <citation type="journal article" date="2021" name="Genome Biol. Evol.">
        <title>The assembled and annotated genome of the fairy-ring fungus Marasmius oreades.</title>
        <authorList>
            <person name="Hiltunen M."/>
            <person name="Ament-Velasquez S.L."/>
            <person name="Johannesson H."/>
        </authorList>
    </citation>
    <scope>NUCLEOTIDE SEQUENCE</scope>
    <source>
        <strain evidence="3">03SP1</strain>
    </source>
</reference>
<keyword evidence="4" id="KW-1185">Reference proteome</keyword>
<organism evidence="3 4">
    <name type="scientific">Marasmius oreades</name>
    <name type="common">fairy-ring Marasmius</name>
    <dbReference type="NCBI Taxonomy" id="181124"/>
    <lineage>
        <taxon>Eukaryota</taxon>
        <taxon>Fungi</taxon>
        <taxon>Dikarya</taxon>
        <taxon>Basidiomycota</taxon>
        <taxon>Agaricomycotina</taxon>
        <taxon>Agaricomycetes</taxon>
        <taxon>Agaricomycetidae</taxon>
        <taxon>Agaricales</taxon>
        <taxon>Marasmiineae</taxon>
        <taxon>Marasmiaceae</taxon>
        <taxon>Marasmius</taxon>
    </lineage>
</organism>
<keyword evidence="2" id="KW-1133">Transmembrane helix</keyword>
<comment type="caution">
    <text evidence="3">The sequence shown here is derived from an EMBL/GenBank/DDBJ whole genome shotgun (WGS) entry which is preliminary data.</text>
</comment>
<keyword evidence="2" id="KW-0472">Membrane</keyword>
<dbReference type="Proteomes" id="UP001049176">
    <property type="component" value="Chromosome 8"/>
</dbReference>
<accession>A0A9P7RS70</accession>
<feature type="compositionally biased region" description="Polar residues" evidence="1">
    <location>
        <begin position="130"/>
        <end position="141"/>
    </location>
</feature>
<evidence type="ECO:0000313" key="3">
    <source>
        <dbReference type="EMBL" id="KAG7088725.1"/>
    </source>
</evidence>
<sequence length="175" mass="19520">MLEITTGELGHEAYISFDYARYTTEIPDDPNSTTAAESKKKTSASVGVIVGAVVGGVGLLCIEVFTSLLILRRKTRSPSRPHDTIPEPYPLNQPPEMNQIEEMRKPLRTRKRDNVNVGGFGEQMGQMQAQLNSLQTQSRVQPSEPPPSYNIFTSYEDPSLSEYANDIHQQPRIGR</sequence>
<keyword evidence="2" id="KW-0812">Transmembrane</keyword>
<protein>
    <submittedName>
        <fullName evidence="3">Uncharacterized protein</fullName>
    </submittedName>
</protein>
<name>A0A9P7RS70_9AGAR</name>
<feature type="transmembrane region" description="Helical" evidence="2">
    <location>
        <begin position="48"/>
        <end position="71"/>
    </location>
</feature>
<feature type="region of interest" description="Disordered" evidence="1">
    <location>
        <begin position="130"/>
        <end position="175"/>
    </location>
</feature>